<evidence type="ECO:0000313" key="1">
    <source>
        <dbReference type="EMBL" id="CAD2196072.1"/>
    </source>
</evidence>
<gene>
    <name evidence="1" type="ORF">MENT_LOCUS49212</name>
</gene>
<evidence type="ECO:0000313" key="2">
    <source>
        <dbReference type="Proteomes" id="UP000580250"/>
    </source>
</evidence>
<dbReference type="EMBL" id="CAJEWN010001273">
    <property type="protein sequence ID" value="CAD2196072.1"/>
    <property type="molecule type" value="Genomic_DNA"/>
</dbReference>
<accession>A0A6V7XA65</accession>
<dbReference type="Proteomes" id="UP000580250">
    <property type="component" value="Unassembled WGS sequence"/>
</dbReference>
<dbReference type="InterPro" id="IPR009003">
    <property type="entry name" value="Peptidase_S1_PA"/>
</dbReference>
<comment type="caution">
    <text evidence="1">The sequence shown here is derived from an EMBL/GenBank/DDBJ whole genome shotgun (WGS) entry which is preliminary data.</text>
</comment>
<sequence length="343" mass="38919">MIKFYDFFSFEYLHCQNNLKKKMSRQIINVKGADGIIVGISLSQTGVLTRSALETAFANSLCLKYKNEIFGFDQTTEQSYIIVNFDENVKAFIEPAGGWMGKTYEVVYRAKDLSLAGPFKSTKRNVPEFYDIEKYLFYIKETSGSKSCVVLLKPNYMVTFRHGPHSQYSINDEVTIYTHNGFSQYKTNVIYVSRRFDFVILKSNKNVVPEAPPMKYNPILGTNIALIGYGNELECLSYRNGILHIQEKQTFRDNTDDFIGPFYLGNVSTTYGDSGAGVWSPDGLIGINLGFVGFPTYDQYTATDEAAHYSASNYFVGIRRIMDALKAMDPSTKKKPYFTMLDV</sequence>
<proteinExistence type="predicted"/>
<reference evidence="1 2" key="1">
    <citation type="submission" date="2020-08" db="EMBL/GenBank/DDBJ databases">
        <authorList>
            <person name="Koutsovoulos G."/>
            <person name="Danchin GJ E."/>
        </authorList>
    </citation>
    <scope>NUCLEOTIDE SEQUENCE [LARGE SCALE GENOMIC DNA]</scope>
</reference>
<organism evidence="1 2">
    <name type="scientific">Meloidogyne enterolobii</name>
    <name type="common">Root-knot nematode worm</name>
    <name type="synonym">Meloidogyne mayaguensis</name>
    <dbReference type="NCBI Taxonomy" id="390850"/>
    <lineage>
        <taxon>Eukaryota</taxon>
        <taxon>Metazoa</taxon>
        <taxon>Ecdysozoa</taxon>
        <taxon>Nematoda</taxon>
        <taxon>Chromadorea</taxon>
        <taxon>Rhabditida</taxon>
        <taxon>Tylenchina</taxon>
        <taxon>Tylenchomorpha</taxon>
        <taxon>Tylenchoidea</taxon>
        <taxon>Meloidogynidae</taxon>
        <taxon>Meloidogyninae</taxon>
        <taxon>Meloidogyne</taxon>
    </lineage>
</organism>
<dbReference type="OrthoDB" id="5837890at2759"/>
<name>A0A6V7XA65_MELEN</name>
<dbReference type="SUPFAM" id="SSF50494">
    <property type="entry name" value="Trypsin-like serine proteases"/>
    <property type="match status" value="1"/>
</dbReference>
<protein>
    <submittedName>
        <fullName evidence="1">Uncharacterized protein</fullName>
    </submittedName>
</protein>
<dbReference type="AlphaFoldDB" id="A0A6V7XA65"/>